<evidence type="ECO:0000256" key="2">
    <source>
        <dbReference type="ARBA" id="ARBA00012528"/>
    </source>
</evidence>
<evidence type="ECO:0000256" key="5">
    <source>
        <dbReference type="SAM" id="MobiDB-lite"/>
    </source>
</evidence>
<dbReference type="PANTHER" id="PTHR45138">
    <property type="entry name" value="REGULATORY COMPONENTS OF SENSORY TRANSDUCTION SYSTEM"/>
    <property type="match status" value="1"/>
</dbReference>
<dbReference type="OrthoDB" id="8572793at2"/>
<dbReference type="NCBIfam" id="TIGR00254">
    <property type="entry name" value="GGDEF"/>
    <property type="match status" value="1"/>
</dbReference>
<sequence length="735" mass="82147">MTWKRFGGPRGRRRLMMATGLGLVGLLVNLFPIPLFSNIQLVLGNALFIFCASRLGYAAVAWCALLTLTGLYISWGHPIIYLTFGLEALFVTAMRRRGWYLLYADLLYWVLIGMPLTALLFATLFDLQREYIAFTVLKQGFNGMLYSAAASVAVLMVPKVWSKGLRQQPVLVREFRHKLSHALVLLTTLMLMVSLLVYTSHLMRAQQTLLFSQMKDNSAQLAGQFDDFLQRHMDALTIAGHWLPDVRVDQRTSLLQLQRQYPDFLRLGVTDDRGVILVDTDPGAPLRSQSAENAAYQSAVRHARPYQSAVYAGGVGGLEPVLVMAAPWYQSDGNLGGMVEATLALSQLHQFNDLDKTQKMVLMDQRGRVISASNGLPLTLLQPAKLYIRKPETGEHAAELSLTQPEIPLPEYFSKSYTMNNDWQLQLLVPYRPAAERAEQQFVLGLGMLLLALVLTSALTRYLSSYLTKPLENLARAIAQPELGERPLPGLPSGSAREILVLREELETQRQAIHAHHEELECKVARRTEELAQANARLEQLAMRDGLTGAFNRRYFEQQFETLRQLCLRAGQPMTLAILDIDHFKSINDLHGHLVGDQCLRAFANTVAEQFGRRNDLLARYGGEEFVLLLPLLDRENAQQQLNALRQRIACTPMAQTDTERALMLTASIGVISVDSQWSDCAQTWLDAADKALYRAKSNGRNQVCFHANLQEPNKNPAVSLENTATPTTGTKGSG</sequence>
<reference evidence="8 9" key="1">
    <citation type="submission" date="2016-11" db="EMBL/GenBank/DDBJ databases">
        <authorList>
            <person name="Jaros S."/>
            <person name="Januszkiewicz K."/>
            <person name="Wedrychowicz H."/>
        </authorList>
    </citation>
    <scope>NUCLEOTIDE SEQUENCE [LARGE SCALE GENOMIC DNA]</scope>
    <source>
        <strain evidence="8 9">DSM 16917</strain>
    </source>
</reference>
<feature type="transmembrane region" description="Helical" evidence="6">
    <location>
        <begin position="106"/>
        <end position="124"/>
    </location>
</feature>
<dbReference type="Proteomes" id="UP000184268">
    <property type="component" value="Unassembled WGS sequence"/>
</dbReference>
<dbReference type="InterPro" id="IPR050469">
    <property type="entry name" value="Diguanylate_Cyclase"/>
</dbReference>
<feature type="transmembrane region" description="Helical" evidence="6">
    <location>
        <begin position="144"/>
        <end position="161"/>
    </location>
</feature>
<keyword evidence="4" id="KW-0175">Coiled coil</keyword>
<dbReference type="EMBL" id="FQXG01000009">
    <property type="protein sequence ID" value="SHI19055.1"/>
    <property type="molecule type" value="Genomic_DNA"/>
</dbReference>
<dbReference type="RefSeq" id="WP_143165806.1">
    <property type="nucleotide sequence ID" value="NZ_FQXG01000009.1"/>
</dbReference>
<dbReference type="PANTHER" id="PTHR45138:SF9">
    <property type="entry name" value="DIGUANYLATE CYCLASE DGCM-RELATED"/>
    <property type="match status" value="1"/>
</dbReference>
<dbReference type="CDD" id="cd18773">
    <property type="entry name" value="PDC1_HK_sensor"/>
    <property type="match status" value="1"/>
</dbReference>
<dbReference type="Gene3D" id="3.30.450.20">
    <property type="entry name" value="PAS domain"/>
    <property type="match status" value="1"/>
</dbReference>
<feature type="domain" description="GGDEF" evidence="7">
    <location>
        <begin position="572"/>
        <end position="709"/>
    </location>
</feature>
<dbReference type="PROSITE" id="PS50887">
    <property type="entry name" value="GGDEF"/>
    <property type="match status" value="1"/>
</dbReference>
<comment type="catalytic activity">
    <reaction evidence="3">
        <text>2 GTP = 3',3'-c-di-GMP + 2 diphosphate</text>
        <dbReference type="Rhea" id="RHEA:24898"/>
        <dbReference type="ChEBI" id="CHEBI:33019"/>
        <dbReference type="ChEBI" id="CHEBI:37565"/>
        <dbReference type="ChEBI" id="CHEBI:58805"/>
        <dbReference type="EC" id="2.7.7.65"/>
    </reaction>
</comment>
<feature type="region of interest" description="Disordered" evidence="5">
    <location>
        <begin position="715"/>
        <end position="735"/>
    </location>
</feature>
<feature type="coiled-coil region" evidence="4">
    <location>
        <begin position="503"/>
        <end position="544"/>
    </location>
</feature>
<organism evidence="8 9">
    <name type="scientific">Ferrimonas marina</name>
    <dbReference type="NCBI Taxonomy" id="299255"/>
    <lineage>
        <taxon>Bacteria</taxon>
        <taxon>Pseudomonadati</taxon>
        <taxon>Pseudomonadota</taxon>
        <taxon>Gammaproteobacteria</taxon>
        <taxon>Alteromonadales</taxon>
        <taxon>Ferrimonadaceae</taxon>
        <taxon>Ferrimonas</taxon>
    </lineage>
</organism>
<dbReference type="InterPro" id="IPR029787">
    <property type="entry name" value="Nucleotide_cyclase"/>
</dbReference>
<evidence type="ECO:0000256" key="3">
    <source>
        <dbReference type="ARBA" id="ARBA00034247"/>
    </source>
</evidence>
<keyword evidence="6" id="KW-0812">Transmembrane</keyword>
<feature type="transmembrane region" description="Helical" evidence="6">
    <location>
        <begin position="55"/>
        <end position="73"/>
    </location>
</feature>
<dbReference type="Pfam" id="PF00990">
    <property type="entry name" value="GGDEF"/>
    <property type="match status" value="1"/>
</dbReference>
<keyword evidence="6" id="KW-1133">Transmembrane helix</keyword>
<evidence type="ECO:0000256" key="1">
    <source>
        <dbReference type="ARBA" id="ARBA00001946"/>
    </source>
</evidence>
<dbReference type="GO" id="GO:0043709">
    <property type="term" value="P:cell adhesion involved in single-species biofilm formation"/>
    <property type="evidence" value="ECO:0007669"/>
    <property type="project" value="TreeGrafter"/>
</dbReference>
<name>A0A1M5Z484_9GAMM</name>
<evidence type="ECO:0000256" key="4">
    <source>
        <dbReference type="SAM" id="Coils"/>
    </source>
</evidence>
<keyword evidence="6" id="KW-0472">Membrane</keyword>
<dbReference type="CDD" id="cd01949">
    <property type="entry name" value="GGDEF"/>
    <property type="match status" value="1"/>
</dbReference>
<dbReference type="InterPro" id="IPR043128">
    <property type="entry name" value="Rev_trsase/Diguanyl_cyclase"/>
</dbReference>
<accession>A0A1M5Z484</accession>
<evidence type="ECO:0000313" key="9">
    <source>
        <dbReference type="Proteomes" id="UP000184268"/>
    </source>
</evidence>
<dbReference type="GO" id="GO:1902201">
    <property type="term" value="P:negative regulation of bacterial-type flagellum-dependent cell motility"/>
    <property type="evidence" value="ECO:0007669"/>
    <property type="project" value="TreeGrafter"/>
</dbReference>
<dbReference type="SMART" id="SM00267">
    <property type="entry name" value="GGDEF"/>
    <property type="match status" value="1"/>
</dbReference>
<dbReference type="FunFam" id="3.30.70.270:FF:000001">
    <property type="entry name" value="Diguanylate cyclase domain protein"/>
    <property type="match status" value="1"/>
</dbReference>
<gene>
    <name evidence="8" type="ORF">SAMN02745129_4620</name>
</gene>
<dbReference type="GO" id="GO:0005886">
    <property type="term" value="C:plasma membrane"/>
    <property type="evidence" value="ECO:0007669"/>
    <property type="project" value="TreeGrafter"/>
</dbReference>
<dbReference type="AlphaFoldDB" id="A0A1M5Z484"/>
<dbReference type="SUPFAM" id="SSF55073">
    <property type="entry name" value="Nucleotide cyclase"/>
    <property type="match status" value="1"/>
</dbReference>
<dbReference type="EC" id="2.7.7.65" evidence="2"/>
<dbReference type="InterPro" id="IPR000160">
    <property type="entry name" value="GGDEF_dom"/>
</dbReference>
<dbReference type="STRING" id="299255.SAMN02745129_4620"/>
<feature type="compositionally biased region" description="Polar residues" evidence="5">
    <location>
        <begin position="721"/>
        <end position="735"/>
    </location>
</feature>
<feature type="transmembrane region" description="Helical" evidence="6">
    <location>
        <begin position="20"/>
        <end position="43"/>
    </location>
</feature>
<keyword evidence="9" id="KW-1185">Reference proteome</keyword>
<feature type="transmembrane region" description="Helical" evidence="6">
    <location>
        <begin position="182"/>
        <end position="203"/>
    </location>
</feature>
<protein>
    <recommendedName>
        <fullName evidence="2">diguanylate cyclase</fullName>
        <ecNumber evidence="2">2.7.7.65</ecNumber>
    </recommendedName>
</protein>
<dbReference type="Gene3D" id="3.30.70.270">
    <property type="match status" value="1"/>
</dbReference>
<evidence type="ECO:0000259" key="7">
    <source>
        <dbReference type="PROSITE" id="PS50887"/>
    </source>
</evidence>
<proteinExistence type="predicted"/>
<feature type="transmembrane region" description="Helical" evidence="6">
    <location>
        <begin position="79"/>
        <end position="94"/>
    </location>
</feature>
<dbReference type="GO" id="GO:0052621">
    <property type="term" value="F:diguanylate cyclase activity"/>
    <property type="evidence" value="ECO:0007669"/>
    <property type="project" value="UniProtKB-EC"/>
</dbReference>
<comment type="cofactor">
    <cofactor evidence="1">
        <name>Mg(2+)</name>
        <dbReference type="ChEBI" id="CHEBI:18420"/>
    </cofactor>
</comment>
<evidence type="ECO:0000256" key="6">
    <source>
        <dbReference type="SAM" id="Phobius"/>
    </source>
</evidence>
<evidence type="ECO:0000313" key="8">
    <source>
        <dbReference type="EMBL" id="SHI19055.1"/>
    </source>
</evidence>